<comment type="caution">
    <text evidence="2">The sequence shown here is derived from an EMBL/GenBank/DDBJ whole genome shotgun (WGS) entry which is preliminary data.</text>
</comment>
<dbReference type="Proteomes" id="UP000190056">
    <property type="component" value="Unassembled WGS sequence"/>
</dbReference>
<accession>A0A9Q5QVR3</accession>
<dbReference type="RefSeq" id="WP_071248739.1">
    <property type="nucleotide sequence ID" value="NZ_MTPU01000052.1"/>
</dbReference>
<protein>
    <recommendedName>
        <fullName evidence="1">DUF6816 domain-containing protein</fullName>
    </recommendedName>
</protein>
<evidence type="ECO:0000259" key="1">
    <source>
        <dbReference type="Pfam" id="PF20670"/>
    </source>
</evidence>
<evidence type="ECO:0000313" key="3">
    <source>
        <dbReference type="Proteomes" id="UP000190056"/>
    </source>
</evidence>
<organism evidence="2 3">
    <name type="scientific">Cylindrospermopsis raciborskii CENA302</name>
    <dbReference type="NCBI Taxonomy" id="1170768"/>
    <lineage>
        <taxon>Bacteria</taxon>
        <taxon>Bacillati</taxon>
        <taxon>Cyanobacteriota</taxon>
        <taxon>Cyanophyceae</taxon>
        <taxon>Nostocales</taxon>
        <taxon>Aphanizomenonaceae</taxon>
        <taxon>Cylindrospermopsis</taxon>
    </lineage>
</organism>
<dbReference type="EMBL" id="MTPU01000052">
    <property type="protein sequence ID" value="OPH09294.1"/>
    <property type="molecule type" value="Genomic_DNA"/>
</dbReference>
<proteinExistence type="predicted"/>
<feature type="domain" description="DUF6816" evidence="1">
    <location>
        <begin position="52"/>
        <end position="270"/>
    </location>
</feature>
<dbReference type="Pfam" id="PF20670">
    <property type="entry name" value="DUF6816"/>
    <property type="match status" value="1"/>
</dbReference>
<reference evidence="2 3" key="1">
    <citation type="submission" date="2017-01" db="EMBL/GenBank/DDBJ databases">
        <authorList>
            <person name="Abreu V.A."/>
            <person name="Popin R.V."/>
            <person name="Rigonato J."/>
            <person name="Andreote A.P."/>
            <person name="Schaker P.C."/>
            <person name="Hoff-Risseti C."/>
            <person name="Alvarenga D.O."/>
            <person name="Varani A.M."/>
            <person name="Fiore M.F."/>
        </authorList>
    </citation>
    <scope>NUCLEOTIDE SEQUENCE [LARGE SCALE GENOMIC DNA]</scope>
    <source>
        <strain evidence="2 3">CENA302</strain>
    </source>
</reference>
<dbReference type="InterPro" id="IPR049213">
    <property type="entry name" value="DUF6816"/>
</dbReference>
<dbReference type="AlphaFoldDB" id="A0A9Q5QVR3"/>
<sequence>MKSWNIPLLSVIFIFCLILLFSFNQGEAKAGELAGRLADFGHWQKLTSVKPAQGDLIYPNWMKGTWKVKSTLVDLVAPLAPDIISPGFENNRKQLYQPISFLVRFIEVTPETSKYDFWRKEKSRVLVADRVFNSWNLLKEYLGDKAILAVKADPQSPNRQVIFFRGEKQLVSLITARATERSDQRFISAEVFEQYFKGGSVPYFNMVESITDYHHLPNNKLTTFNSSSSANPLIEAEQVTAVYLSPQDPDYFHAGSQPVAVYRYHLEFFPPAQNSQIDEIGDRPVQKKNFPNPLPKSKIAANLVKVE</sequence>
<gene>
    <name evidence="2" type="ORF">CENA302_11615</name>
</gene>
<evidence type="ECO:0000313" key="2">
    <source>
        <dbReference type="EMBL" id="OPH09294.1"/>
    </source>
</evidence>
<name>A0A9Q5QVR3_9CYAN</name>